<dbReference type="Pfam" id="PF13419">
    <property type="entry name" value="HAD_2"/>
    <property type="match status" value="1"/>
</dbReference>
<proteinExistence type="inferred from homology"/>
<dbReference type="InterPro" id="IPR023214">
    <property type="entry name" value="HAD_sf"/>
</dbReference>
<evidence type="ECO:0000256" key="1">
    <source>
        <dbReference type="ARBA" id="ARBA00001946"/>
    </source>
</evidence>
<comment type="similarity">
    <text evidence="2">Belongs to the HAD-like hydrolase superfamily.</text>
</comment>
<dbReference type="InterPro" id="IPR051400">
    <property type="entry name" value="HAD-like_hydrolase"/>
</dbReference>
<reference evidence="7" key="1">
    <citation type="submission" date="2012-02" db="EMBL/GenBank/DDBJ databases">
        <title>Complete sequence of chromosome of Methanomethylovorans hollandica DSM 15978.</title>
        <authorList>
            <person name="Lucas S."/>
            <person name="Copeland A."/>
            <person name="Lapidus A."/>
            <person name="Glavina del Rio T."/>
            <person name="Dalin E."/>
            <person name="Tice H."/>
            <person name="Bruce D."/>
            <person name="Goodwin L."/>
            <person name="Pitluck S."/>
            <person name="Peters L."/>
            <person name="Mikhailova N."/>
            <person name="Held B."/>
            <person name="Kyrpides N."/>
            <person name="Mavromatis K."/>
            <person name="Ivanova N."/>
            <person name="Brettin T."/>
            <person name="Detter J.C."/>
            <person name="Han C."/>
            <person name="Larimer F."/>
            <person name="Land M."/>
            <person name="Hauser L."/>
            <person name="Markowitz V."/>
            <person name="Cheng J.-F."/>
            <person name="Hugenholtz P."/>
            <person name="Woyke T."/>
            <person name="Wu D."/>
            <person name="Spring S."/>
            <person name="Schroeder M."/>
            <person name="Brambilla E."/>
            <person name="Klenk H.-P."/>
            <person name="Eisen J.A."/>
        </authorList>
    </citation>
    <scope>NUCLEOTIDE SEQUENCE [LARGE SCALE GENOMIC DNA]</scope>
    <source>
        <strain evidence="7">DSM 15978 / NBRC 107637 / DMS1</strain>
    </source>
</reference>
<dbReference type="AlphaFoldDB" id="L0KXC3"/>
<dbReference type="SFLD" id="SFLDG01129">
    <property type="entry name" value="C1.5:_HAD__Beta-PGM__Phosphata"/>
    <property type="match status" value="1"/>
</dbReference>
<dbReference type="SUPFAM" id="SSF56784">
    <property type="entry name" value="HAD-like"/>
    <property type="match status" value="1"/>
</dbReference>
<dbReference type="STRING" id="867904.Metho_1932"/>
<dbReference type="Gene3D" id="1.10.150.520">
    <property type="match status" value="1"/>
</dbReference>
<dbReference type="Proteomes" id="UP000010866">
    <property type="component" value="Chromosome"/>
</dbReference>
<comment type="cofactor">
    <cofactor evidence="1">
        <name>Mg(2+)</name>
        <dbReference type="ChEBI" id="CHEBI:18420"/>
    </cofactor>
</comment>
<dbReference type="Gene3D" id="3.40.50.1000">
    <property type="entry name" value="HAD superfamily/HAD-like"/>
    <property type="match status" value="1"/>
</dbReference>
<keyword evidence="7" id="KW-1185">Reference proteome</keyword>
<sequence>MQPEKKKGKLMKLETQAVPSTEKLTCIMFDMDNTLFDFVEAKIRACQEIVQHIGCGDALELFQYFRRPGHGFEDWNNILDYIADKGVFSRSVYDECCQIYETEKLKAVDPYPNAVHTIRELKEMGLKIAILTDAYSNNAKKRLEKTGFTQWLDALFCADITGSSKPSHQTFLFALNALGLQPYETLFVGDSLHRDIAPSKALGMLTAYAAYGDRNGDMNKRSEAISPDFILNDISEVLNLFGPGKRA</sequence>
<evidence type="ECO:0000256" key="4">
    <source>
        <dbReference type="ARBA" id="ARBA00022801"/>
    </source>
</evidence>
<evidence type="ECO:0000313" key="7">
    <source>
        <dbReference type="Proteomes" id="UP000010866"/>
    </source>
</evidence>
<dbReference type="GO" id="GO:0016791">
    <property type="term" value="F:phosphatase activity"/>
    <property type="evidence" value="ECO:0007669"/>
    <property type="project" value="TreeGrafter"/>
</dbReference>
<dbReference type="GO" id="GO:0044281">
    <property type="term" value="P:small molecule metabolic process"/>
    <property type="evidence" value="ECO:0007669"/>
    <property type="project" value="UniProtKB-ARBA"/>
</dbReference>
<dbReference type="InterPro" id="IPR036412">
    <property type="entry name" value="HAD-like_sf"/>
</dbReference>
<protein>
    <submittedName>
        <fullName evidence="6">Haloacid dehalogenase superfamily enzyme, subfamily IA</fullName>
    </submittedName>
</protein>
<dbReference type="SFLD" id="SFLDS00003">
    <property type="entry name" value="Haloacid_Dehalogenase"/>
    <property type="match status" value="1"/>
</dbReference>
<dbReference type="HOGENOM" id="CLU_045011_8_3_2"/>
<keyword evidence="5" id="KW-0460">Magnesium</keyword>
<evidence type="ECO:0000256" key="2">
    <source>
        <dbReference type="ARBA" id="ARBA00007958"/>
    </source>
</evidence>
<organism evidence="6 7">
    <name type="scientific">Methanomethylovorans hollandica (strain DSM 15978 / NBRC 107637 / DMS1)</name>
    <dbReference type="NCBI Taxonomy" id="867904"/>
    <lineage>
        <taxon>Archaea</taxon>
        <taxon>Methanobacteriati</taxon>
        <taxon>Methanobacteriota</taxon>
        <taxon>Stenosarchaea group</taxon>
        <taxon>Methanomicrobia</taxon>
        <taxon>Methanosarcinales</taxon>
        <taxon>Methanosarcinaceae</taxon>
        <taxon>Methanomethylovorans</taxon>
    </lineage>
</organism>
<evidence type="ECO:0000256" key="3">
    <source>
        <dbReference type="ARBA" id="ARBA00022723"/>
    </source>
</evidence>
<keyword evidence="4" id="KW-0378">Hydrolase</keyword>
<keyword evidence="3" id="KW-0479">Metal-binding</keyword>
<dbReference type="KEGG" id="mhz:Metho_1932"/>
<dbReference type="PRINTS" id="PR00413">
    <property type="entry name" value="HADHALOGNASE"/>
</dbReference>
<dbReference type="GO" id="GO:0046872">
    <property type="term" value="F:metal ion binding"/>
    <property type="evidence" value="ECO:0007669"/>
    <property type="project" value="UniProtKB-KW"/>
</dbReference>
<name>L0KXC3_METHD</name>
<dbReference type="NCBIfam" id="TIGR01549">
    <property type="entry name" value="HAD-SF-IA-v1"/>
    <property type="match status" value="1"/>
</dbReference>
<dbReference type="PANTHER" id="PTHR46470">
    <property type="entry name" value="N-ACYLNEURAMINATE-9-PHOSPHATASE"/>
    <property type="match status" value="1"/>
</dbReference>
<gene>
    <name evidence="6" type="ordered locus">Metho_1932</name>
</gene>
<dbReference type="InterPro" id="IPR041492">
    <property type="entry name" value="HAD_2"/>
</dbReference>
<dbReference type="EMBL" id="CP003362">
    <property type="protein sequence ID" value="AGB50107.1"/>
    <property type="molecule type" value="Genomic_DNA"/>
</dbReference>
<dbReference type="NCBIfam" id="TIGR01509">
    <property type="entry name" value="HAD-SF-IA-v3"/>
    <property type="match status" value="1"/>
</dbReference>
<accession>L0KXC3</accession>
<evidence type="ECO:0000313" key="6">
    <source>
        <dbReference type="EMBL" id="AGB50107.1"/>
    </source>
</evidence>
<evidence type="ECO:0000256" key="5">
    <source>
        <dbReference type="ARBA" id="ARBA00022842"/>
    </source>
</evidence>
<dbReference type="PANTHER" id="PTHR46470:SF2">
    <property type="entry name" value="GLYCERALDEHYDE 3-PHOSPHATE PHOSPHATASE"/>
    <property type="match status" value="1"/>
</dbReference>
<dbReference type="InterPro" id="IPR006439">
    <property type="entry name" value="HAD-SF_hydro_IA"/>
</dbReference>